<dbReference type="GO" id="GO:0006420">
    <property type="term" value="P:arginyl-tRNA aminoacylation"/>
    <property type="evidence" value="ECO:0007669"/>
    <property type="project" value="InterPro"/>
</dbReference>
<evidence type="ECO:0000256" key="4">
    <source>
        <dbReference type="ARBA" id="ARBA00022741"/>
    </source>
</evidence>
<dbReference type="Gene3D" id="1.10.730.10">
    <property type="entry name" value="Isoleucyl-tRNA Synthetase, Domain 1"/>
    <property type="match status" value="1"/>
</dbReference>
<dbReference type="PRINTS" id="PR01038">
    <property type="entry name" value="TRNASYNTHARG"/>
</dbReference>
<comment type="caution">
    <text evidence="13">The sequence shown here is derived from an EMBL/GenBank/DDBJ whole genome shotgun (WGS) entry which is preliminary data.</text>
</comment>
<dbReference type="AlphaFoldDB" id="A0A8H7UAM9"/>
<evidence type="ECO:0000259" key="12">
    <source>
        <dbReference type="PROSITE" id="PS50011"/>
    </source>
</evidence>
<evidence type="ECO:0000256" key="8">
    <source>
        <dbReference type="ARBA" id="ARBA00033033"/>
    </source>
</evidence>
<dbReference type="EC" id="6.1.1.19" evidence="2"/>
<dbReference type="Pfam" id="PF00069">
    <property type="entry name" value="Pkinase"/>
    <property type="match status" value="1"/>
</dbReference>
<dbReference type="Gene3D" id="3.30.1360.70">
    <property type="entry name" value="Arginyl tRNA synthetase N-terminal domain"/>
    <property type="match status" value="1"/>
</dbReference>
<comment type="similarity">
    <text evidence="1">Belongs to the class-I aminoacyl-tRNA synthetase family.</text>
</comment>
<dbReference type="Gene3D" id="3.40.50.620">
    <property type="entry name" value="HUPs"/>
    <property type="match status" value="1"/>
</dbReference>
<evidence type="ECO:0000256" key="3">
    <source>
        <dbReference type="ARBA" id="ARBA00022598"/>
    </source>
</evidence>
<evidence type="ECO:0000256" key="11">
    <source>
        <dbReference type="SAM" id="MobiDB-lite"/>
    </source>
</evidence>
<keyword evidence="10" id="KW-0175">Coiled coil</keyword>
<dbReference type="GO" id="GO:0005524">
    <property type="term" value="F:ATP binding"/>
    <property type="evidence" value="ECO:0007669"/>
    <property type="project" value="UniProtKB-KW"/>
</dbReference>
<dbReference type="CDD" id="cd13983">
    <property type="entry name" value="STKc_WNK"/>
    <property type="match status" value="1"/>
</dbReference>
<dbReference type="InterPro" id="IPR008271">
    <property type="entry name" value="Ser/Thr_kinase_AS"/>
</dbReference>
<dbReference type="InterPro" id="IPR001412">
    <property type="entry name" value="aa-tRNA-synth_I_CS"/>
</dbReference>
<dbReference type="OrthoDB" id="4062651at2759"/>
<dbReference type="GO" id="GO:0005739">
    <property type="term" value="C:mitochondrion"/>
    <property type="evidence" value="ECO:0007669"/>
    <property type="project" value="TreeGrafter"/>
</dbReference>
<dbReference type="Pfam" id="PF00750">
    <property type="entry name" value="tRNA-synt_1d"/>
    <property type="match status" value="1"/>
</dbReference>
<evidence type="ECO:0000313" key="14">
    <source>
        <dbReference type="Proteomes" id="UP000654370"/>
    </source>
</evidence>
<dbReference type="SUPFAM" id="SSF55190">
    <property type="entry name" value="Arginyl-tRNA synthetase (ArgRS), N-terminal 'additional' domain"/>
    <property type="match status" value="1"/>
</dbReference>
<dbReference type="PROSITE" id="PS50011">
    <property type="entry name" value="PROTEIN_KINASE_DOM"/>
    <property type="match status" value="1"/>
</dbReference>
<dbReference type="InterPro" id="IPR009080">
    <property type="entry name" value="tRNAsynth_Ia_anticodon-bd"/>
</dbReference>
<dbReference type="InterPro" id="IPR036695">
    <property type="entry name" value="Arg-tRNA-synth_N_sf"/>
</dbReference>
<dbReference type="InterPro" id="IPR035684">
    <property type="entry name" value="ArgRS_core"/>
</dbReference>
<dbReference type="FunFam" id="3.40.50.620:FF:000058">
    <property type="entry name" value="Mitochondrial arginyl-tRNA synthetase"/>
    <property type="match status" value="1"/>
</dbReference>
<keyword evidence="3" id="KW-0436">Ligase</keyword>
<keyword evidence="6" id="KW-0648">Protein biosynthesis</keyword>
<dbReference type="PROSITE" id="PS00108">
    <property type="entry name" value="PROTEIN_KINASE_ST"/>
    <property type="match status" value="1"/>
</dbReference>
<dbReference type="SMART" id="SM00836">
    <property type="entry name" value="DALR_1"/>
    <property type="match status" value="1"/>
</dbReference>
<evidence type="ECO:0000256" key="5">
    <source>
        <dbReference type="ARBA" id="ARBA00022840"/>
    </source>
</evidence>
<reference evidence="13" key="1">
    <citation type="submission" date="2020-12" db="EMBL/GenBank/DDBJ databases">
        <title>Metabolic potential, ecology and presence of endohyphal bacteria is reflected in genomic diversity of Mucoromycotina.</title>
        <authorList>
            <person name="Muszewska A."/>
            <person name="Okrasinska A."/>
            <person name="Steczkiewicz K."/>
            <person name="Drgas O."/>
            <person name="Orlowska M."/>
            <person name="Perlinska-Lenart U."/>
            <person name="Aleksandrzak-Piekarczyk T."/>
            <person name="Szatraj K."/>
            <person name="Zielenkiewicz U."/>
            <person name="Pilsyk S."/>
            <person name="Malc E."/>
            <person name="Mieczkowski P."/>
            <person name="Kruszewska J.S."/>
            <person name="Biernat P."/>
            <person name="Pawlowska J."/>
        </authorList>
    </citation>
    <scope>NUCLEOTIDE SEQUENCE</scope>
    <source>
        <strain evidence="13">WA0000067209</strain>
    </source>
</reference>
<keyword evidence="7" id="KW-0030">Aminoacyl-tRNA synthetase</keyword>
<dbReference type="GO" id="GO:0032543">
    <property type="term" value="P:mitochondrial translation"/>
    <property type="evidence" value="ECO:0007669"/>
    <property type="project" value="TreeGrafter"/>
</dbReference>
<feature type="coiled-coil region" evidence="10">
    <location>
        <begin position="1081"/>
        <end position="1115"/>
    </location>
</feature>
<evidence type="ECO:0000256" key="9">
    <source>
        <dbReference type="ARBA" id="ARBA00049339"/>
    </source>
</evidence>
<dbReference type="SMART" id="SM01016">
    <property type="entry name" value="Arg_tRNA_synt_N"/>
    <property type="match status" value="1"/>
</dbReference>
<dbReference type="InterPro" id="IPR008909">
    <property type="entry name" value="DALR_anticod-bd"/>
</dbReference>
<feature type="domain" description="Protein kinase" evidence="12">
    <location>
        <begin position="716"/>
        <end position="980"/>
    </location>
</feature>
<keyword evidence="5" id="KW-0067">ATP-binding</keyword>
<accession>A0A8H7UAM9</accession>
<dbReference type="Proteomes" id="UP000654370">
    <property type="component" value="Unassembled WGS sequence"/>
</dbReference>
<dbReference type="NCBIfam" id="TIGR00456">
    <property type="entry name" value="argS"/>
    <property type="match status" value="1"/>
</dbReference>
<evidence type="ECO:0000256" key="7">
    <source>
        <dbReference type="ARBA" id="ARBA00023146"/>
    </source>
</evidence>
<proteinExistence type="inferred from homology"/>
<dbReference type="SUPFAM" id="SSF47323">
    <property type="entry name" value="Anticodon-binding domain of a subclass of class I aminoacyl-tRNA synthetases"/>
    <property type="match status" value="1"/>
</dbReference>
<protein>
    <recommendedName>
        <fullName evidence="2">arginine--tRNA ligase</fullName>
        <ecNumber evidence="2">6.1.1.19</ecNumber>
    </recommendedName>
    <alternativeName>
        <fullName evidence="8">Arginyl-tRNA synthetase</fullName>
    </alternativeName>
</protein>
<dbReference type="FunFam" id="1.10.730.10:FF:000006">
    <property type="entry name" value="Arginyl-tRNA synthetase 2, mitochondrial"/>
    <property type="match status" value="1"/>
</dbReference>
<dbReference type="Gene3D" id="3.30.200.20">
    <property type="entry name" value="Phosphorylase Kinase, domain 1"/>
    <property type="match status" value="1"/>
</dbReference>
<comment type="catalytic activity">
    <reaction evidence="9">
        <text>tRNA(Arg) + L-arginine + ATP = L-arginyl-tRNA(Arg) + AMP + diphosphate</text>
        <dbReference type="Rhea" id="RHEA:20301"/>
        <dbReference type="Rhea" id="RHEA-COMP:9658"/>
        <dbReference type="Rhea" id="RHEA-COMP:9673"/>
        <dbReference type="ChEBI" id="CHEBI:30616"/>
        <dbReference type="ChEBI" id="CHEBI:32682"/>
        <dbReference type="ChEBI" id="CHEBI:33019"/>
        <dbReference type="ChEBI" id="CHEBI:78442"/>
        <dbReference type="ChEBI" id="CHEBI:78513"/>
        <dbReference type="ChEBI" id="CHEBI:456215"/>
        <dbReference type="EC" id="6.1.1.19"/>
    </reaction>
</comment>
<dbReference type="InterPro" id="IPR014729">
    <property type="entry name" value="Rossmann-like_a/b/a_fold"/>
</dbReference>
<dbReference type="SMART" id="SM00220">
    <property type="entry name" value="S_TKc"/>
    <property type="match status" value="1"/>
</dbReference>
<dbReference type="GO" id="GO:0004672">
    <property type="term" value="F:protein kinase activity"/>
    <property type="evidence" value="ECO:0007669"/>
    <property type="project" value="InterPro"/>
</dbReference>
<name>A0A8H7UAM9_MORIS</name>
<dbReference type="Pfam" id="PF05746">
    <property type="entry name" value="DALR_1"/>
    <property type="match status" value="1"/>
</dbReference>
<dbReference type="SUPFAM" id="SSF52374">
    <property type="entry name" value="Nucleotidylyl transferase"/>
    <property type="match status" value="1"/>
</dbReference>
<feature type="compositionally biased region" description="Low complexity" evidence="11">
    <location>
        <begin position="631"/>
        <end position="643"/>
    </location>
</feature>
<dbReference type="Gene3D" id="1.10.510.10">
    <property type="entry name" value="Transferase(Phosphotransferase) domain 1"/>
    <property type="match status" value="1"/>
</dbReference>
<dbReference type="PANTHER" id="PTHR11956">
    <property type="entry name" value="ARGINYL-TRNA SYNTHETASE"/>
    <property type="match status" value="1"/>
</dbReference>
<dbReference type="SUPFAM" id="SSF56112">
    <property type="entry name" value="Protein kinase-like (PK-like)"/>
    <property type="match status" value="1"/>
</dbReference>
<dbReference type="PROSITE" id="PS00178">
    <property type="entry name" value="AA_TRNA_LIGASE_I"/>
    <property type="match status" value="1"/>
</dbReference>
<dbReference type="PANTHER" id="PTHR11956:SF11">
    <property type="entry name" value="ARGININE--TRNA LIGASE, MITOCHONDRIAL-RELATED"/>
    <property type="match status" value="1"/>
</dbReference>
<dbReference type="CDD" id="cd07956">
    <property type="entry name" value="Anticodon_Ia_Arg"/>
    <property type="match status" value="1"/>
</dbReference>
<organism evidence="13 14">
    <name type="scientific">Mortierella isabellina</name>
    <name type="common">Filamentous fungus</name>
    <name type="synonym">Umbelopsis isabellina</name>
    <dbReference type="NCBI Taxonomy" id="91625"/>
    <lineage>
        <taxon>Eukaryota</taxon>
        <taxon>Fungi</taxon>
        <taxon>Fungi incertae sedis</taxon>
        <taxon>Mucoromycota</taxon>
        <taxon>Mucoromycotina</taxon>
        <taxon>Umbelopsidomycetes</taxon>
        <taxon>Umbelopsidales</taxon>
        <taxon>Umbelopsidaceae</taxon>
        <taxon>Umbelopsis</taxon>
    </lineage>
</organism>
<dbReference type="InterPro" id="IPR001278">
    <property type="entry name" value="Arg-tRNA-ligase"/>
</dbReference>
<dbReference type="GO" id="GO:0004814">
    <property type="term" value="F:arginine-tRNA ligase activity"/>
    <property type="evidence" value="ECO:0007669"/>
    <property type="project" value="UniProtKB-EC"/>
</dbReference>
<evidence type="ECO:0000256" key="1">
    <source>
        <dbReference type="ARBA" id="ARBA00005594"/>
    </source>
</evidence>
<evidence type="ECO:0000256" key="2">
    <source>
        <dbReference type="ARBA" id="ARBA00012837"/>
    </source>
</evidence>
<dbReference type="InterPro" id="IPR011009">
    <property type="entry name" value="Kinase-like_dom_sf"/>
</dbReference>
<evidence type="ECO:0000256" key="10">
    <source>
        <dbReference type="SAM" id="Coils"/>
    </source>
</evidence>
<dbReference type="Pfam" id="PF03485">
    <property type="entry name" value="Arg_tRNA_synt_N"/>
    <property type="match status" value="1"/>
</dbReference>
<sequence length="1251" mass="141518">MASRVFKNAIASQLSRITGIKETILNSAIEVPKSRTHGQFAIPLPKLSSMTGRSQGSPVEWAGQLATKFEGDTFITRATALGPFLNFSVQPTEYIRHTLIDVHNLKDKYGMSPNVGRGKSVTIDYSSPNIAKPFHAGHLRSTILGNFVKQIHLAMGYNVTGINYLGDWGKQYGLLAVGFEKYGDESLLEKDPIHHLYDVYVKINRDTKDPAVDRQANLYFKRMENGDEQVLSQWRRFRDLSIASYKDIYSRLNIEFEQYSGESQVSEYIPQIYQLLHSKNLVVEQEDGSLVVDLEKYQLGKPVLQRSDGTSLYITRDLASYMMRLQKYAFDRAVYVVGTEQSQYLKQVFKITELLFTTDNKERLHVPFGRIHGMSTRKGTVVFLQDILDTAKSSMLDIMKENDEKYQSMLQDANSDVDHIADIVGASAVLVQDLAAKRIKDYHFSWKRMTDARGDTGVYLQYAHARLCGIERKSDTPIVADSDVSLLKEQDCMELAVIISQYPDMVKTAFDTLEPCTIVQYLFQLSHAISSANNHLRVKDVPPELAKARMSLFWAAKTTLANGMRLLGITPVERILVIWPTRLTSTPYHNNAQSQYRTFKESDTYLQRNMDIAQQSAEHTMPSSAPTMNRLDSPLQLSSSSSLQHNVPLEEDLNGKANANLAAQLATQFARYNNSTKPTYYPTDEYTMSTSNDVIDRSTYHNVEKVIEVGPNGRYARLNTLLGKGAYKIVYKGIDREEGYEVAWNIFSQPATTDNQDLSHEIEILKSVRHPNIIAFHDAWSTNNEFVFITELMTSGTLRDYIRKLSLPNNKIVKRWSRQILKGLVYLHSHEPPIIHRDIKCDNIFINGAHGEVKIGDLGTAQENSPLMSSAKRYTVIGTPEFMAPEMYEEKGYSEKVDIYAFGMCLLEMVTGEYPYGECKNAAQIYKKVIQNIKPECLSKVQDEEVLALVNSCLSPEQERLGVILELLMSAQEILEHSFLAVEPEVVLVGTDNTKKHLHLLVVFKGMEKLSVKFEFNADTDTADEVVSEMIEEQVLPQRYQQLITGEINRILRDMSKDSGAQDQNAARLVWRREYDYQSELEHTRMEIAKAEDRALEAQKRCEELELQASIVEERFTDTVRKMSTLETEEHMDSPVETGSTHAVLMEHVLAKYADEDSIEGLVLDAATATNRGRDKATEWVHKLHDQDIMTVGDLRGLHDEDWAGLGLTVFALRALKNTLKGKRPSVRSNSISDIEVPGSIEDMSSAVSSS</sequence>
<evidence type="ECO:0000313" key="13">
    <source>
        <dbReference type="EMBL" id="KAG2172689.1"/>
    </source>
</evidence>
<keyword evidence="4" id="KW-0547">Nucleotide-binding</keyword>
<evidence type="ECO:0000256" key="6">
    <source>
        <dbReference type="ARBA" id="ARBA00022917"/>
    </source>
</evidence>
<dbReference type="InterPro" id="IPR005148">
    <property type="entry name" value="Arg-tRNA-synth_N"/>
</dbReference>
<gene>
    <name evidence="13" type="ORF">INT43_000036</name>
</gene>
<keyword evidence="14" id="KW-1185">Reference proteome</keyword>
<dbReference type="EMBL" id="JAEPQZ010000016">
    <property type="protein sequence ID" value="KAG2172689.1"/>
    <property type="molecule type" value="Genomic_DNA"/>
</dbReference>
<feature type="region of interest" description="Disordered" evidence="11">
    <location>
        <begin position="621"/>
        <end position="644"/>
    </location>
</feature>
<dbReference type="Gene3D" id="3.10.20.90">
    <property type="entry name" value="Phosphatidylinositol 3-kinase Catalytic Subunit, Chain A, domain 1"/>
    <property type="match status" value="1"/>
</dbReference>
<dbReference type="InterPro" id="IPR000719">
    <property type="entry name" value="Prot_kinase_dom"/>
</dbReference>